<dbReference type="RefSeq" id="XP_024581077.1">
    <property type="nucleotide sequence ID" value="XM_024730840.1"/>
</dbReference>
<evidence type="ECO:0000313" key="1">
    <source>
        <dbReference type="EMBL" id="CEG44708.1"/>
    </source>
</evidence>
<dbReference type="GeneID" id="36396107"/>
<dbReference type="OMA" id="NIVSIRY"/>
<dbReference type="OrthoDB" id="97105at2759"/>
<reference evidence="2" key="1">
    <citation type="submission" date="2014-09" db="EMBL/GenBank/DDBJ databases">
        <authorList>
            <person name="Sharma Rahul"/>
            <person name="Thines Marco"/>
        </authorList>
    </citation>
    <scope>NUCLEOTIDE SEQUENCE [LARGE SCALE GENOMIC DNA]</scope>
</reference>
<proteinExistence type="predicted"/>
<evidence type="ECO:0000313" key="2">
    <source>
        <dbReference type="Proteomes" id="UP000054928"/>
    </source>
</evidence>
<organism evidence="1 2">
    <name type="scientific">Plasmopara halstedii</name>
    <name type="common">Downy mildew of sunflower</name>
    <dbReference type="NCBI Taxonomy" id="4781"/>
    <lineage>
        <taxon>Eukaryota</taxon>
        <taxon>Sar</taxon>
        <taxon>Stramenopiles</taxon>
        <taxon>Oomycota</taxon>
        <taxon>Peronosporomycetes</taxon>
        <taxon>Peronosporales</taxon>
        <taxon>Peronosporaceae</taxon>
        <taxon>Plasmopara</taxon>
    </lineage>
</organism>
<dbReference type="AlphaFoldDB" id="A0A0P1ASG0"/>
<name>A0A0P1ASG0_PLAHL</name>
<dbReference type="EMBL" id="CCYD01001336">
    <property type="protein sequence ID" value="CEG44708.1"/>
    <property type="molecule type" value="Genomic_DNA"/>
</dbReference>
<accession>A0A0P1ASG0</accession>
<dbReference type="STRING" id="4781.A0A0P1ASG0"/>
<keyword evidence="2" id="KW-1185">Reference proteome</keyword>
<sequence length="111" mass="12615">MLRTSVQLVVESQVGLKDDLTYKEIDWCTQKDGSSCGGWCLAILELLLAERPWRDCLYKVQSYLRLRYLYKAIWIQTSETSGLNIVSIRYDERAGIAAVSYNGTMGKLRGA</sequence>
<protein>
    <submittedName>
        <fullName evidence="1">Uncharacterized protein</fullName>
    </submittedName>
</protein>
<dbReference type="Proteomes" id="UP000054928">
    <property type="component" value="Unassembled WGS sequence"/>
</dbReference>